<dbReference type="PANTHER" id="PTHR18964:SF149">
    <property type="entry name" value="BIFUNCTIONAL UDP-N-ACETYLGLUCOSAMINE 2-EPIMERASE_N-ACETYLMANNOSAMINE KINASE"/>
    <property type="match status" value="1"/>
</dbReference>
<reference evidence="5" key="1">
    <citation type="submission" date="2016-10" db="EMBL/GenBank/DDBJ databases">
        <authorList>
            <person name="Varghese N."/>
            <person name="Submissions S."/>
        </authorList>
    </citation>
    <scope>NUCLEOTIDE SEQUENCE [LARGE SCALE GENOMIC DNA]</scope>
    <source>
        <strain evidence="5">NLAE-zl-G277</strain>
    </source>
</reference>
<name>A0A1I0AJY8_9FIRM</name>
<dbReference type="RefSeq" id="WP_092360316.1">
    <property type="nucleotide sequence ID" value="NZ_DAINWJ010000018.1"/>
</dbReference>
<organism evidence="4 5">
    <name type="scientific">Enterocloster lavalensis</name>
    <dbReference type="NCBI Taxonomy" id="460384"/>
    <lineage>
        <taxon>Bacteria</taxon>
        <taxon>Bacillati</taxon>
        <taxon>Bacillota</taxon>
        <taxon>Clostridia</taxon>
        <taxon>Lachnospirales</taxon>
        <taxon>Lachnospiraceae</taxon>
        <taxon>Enterocloster</taxon>
    </lineage>
</organism>
<evidence type="ECO:0000256" key="1">
    <source>
        <dbReference type="ARBA" id="ARBA00002486"/>
    </source>
</evidence>
<dbReference type="PANTHER" id="PTHR18964">
    <property type="entry name" value="ROK (REPRESSOR, ORF, KINASE) FAMILY"/>
    <property type="match status" value="1"/>
</dbReference>
<comment type="function">
    <text evidence="1">Transcriptional repressor of xylose-utilizing enzymes.</text>
</comment>
<keyword evidence="5" id="KW-1185">Reference proteome</keyword>
<keyword evidence="3" id="KW-0859">Xylose metabolism</keyword>
<dbReference type="Gene3D" id="1.10.10.10">
    <property type="entry name" value="Winged helix-like DNA-binding domain superfamily/Winged helix DNA-binding domain"/>
    <property type="match status" value="1"/>
</dbReference>
<evidence type="ECO:0000313" key="5">
    <source>
        <dbReference type="Proteomes" id="UP000198508"/>
    </source>
</evidence>
<dbReference type="STRING" id="460384.SAMN05216313_10137"/>
<dbReference type="CDD" id="cd23763">
    <property type="entry name" value="ASKHA_ATPase_ROK"/>
    <property type="match status" value="1"/>
</dbReference>
<dbReference type="EMBL" id="FOIM01000001">
    <property type="protein sequence ID" value="SES93615.1"/>
    <property type="molecule type" value="Genomic_DNA"/>
</dbReference>
<gene>
    <name evidence="4" type="ORF">SAMN05216313_10137</name>
</gene>
<accession>A0A1I0AJY8</accession>
<dbReference type="AlphaFoldDB" id="A0A1I0AJY8"/>
<dbReference type="InterPro" id="IPR036390">
    <property type="entry name" value="WH_DNA-bd_sf"/>
</dbReference>
<keyword evidence="3" id="KW-0119">Carbohydrate metabolism</keyword>
<sequence length="328" mass="36548">MERGTNLIREQNLKTVRRLMNRRVRATKAELSRESGLSVVALQSLLQAMEERGEIRREGMFQPDHGRPAAVYRYEERAQMVLSICMYEKQGEDTAVFSACDLLGNVVETKEIPLVEPEADSFDGEIASFLEAYPSIAAVGFGIPGEAVDGRLVTSDYERLTGADICGHVQRNFGRQAFVQNDVNAAIAGYCARRQTPEDQVAVGIYVPKKYGPGMGVWIHGRLWCGRDGMVGEVEGLLPEVNWRQPGEAASRRNALARLAKVCILMYNPHRLVIYGDVDQGGMEEMIREALGEPLGRIMMPQMEFCADLRPDFEAGILSMGLERVRGY</sequence>
<dbReference type="Gene3D" id="3.30.420.40">
    <property type="match status" value="2"/>
</dbReference>
<dbReference type="Proteomes" id="UP000198508">
    <property type="component" value="Unassembled WGS sequence"/>
</dbReference>
<evidence type="ECO:0000256" key="3">
    <source>
        <dbReference type="ARBA" id="ARBA00022629"/>
    </source>
</evidence>
<dbReference type="InterPro" id="IPR036388">
    <property type="entry name" value="WH-like_DNA-bd_sf"/>
</dbReference>
<dbReference type="Pfam" id="PF00480">
    <property type="entry name" value="ROK"/>
    <property type="match status" value="1"/>
</dbReference>
<dbReference type="InterPro" id="IPR043129">
    <property type="entry name" value="ATPase_NBD"/>
</dbReference>
<evidence type="ECO:0000256" key="2">
    <source>
        <dbReference type="ARBA" id="ARBA00006479"/>
    </source>
</evidence>
<dbReference type="SUPFAM" id="SSF53067">
    <property type="entry name" value="Actin-like ATPase domain"/>
    <property type="match status" value="1"/>
</dbReference>
<dbReference type="SUPFAM" id="SSF46785">
    <property type="entry name" value="Winged helix' DNA-binding domain"/>
    <property type="match status" value="1"/>
</dbReference>
<dbReference type="InterPro" id="IPR000600">
    <property type="entry name" value="ROK"/>
</dbReference>
<protein>
    <submittedName>
        <fullName evidence="4">ROK family protein</fullName>
    </submittedName>
</protein>
<evidence type="ECO:0000313" key="4">
    <source>
        <dbReference type="EMBL" id="SES93615.1"/>
    </source>
</evidence>
<proteinExistence type="inferred from homology"/>
<comment type="similarity">
    <text evidence="2">Belongs to the ROK (NagC/XylR) family.</text>
</comment>
<dbReference type="GO" id="GO:0042732">
    <property type="term" value="P:D-xylose metabolic process"/>
    <property type="evidence" value="ECO:0007669"/>
    <property type="project" value="UniProtKB-KW"/>
</dbReference>